<evidence type="ECO:0000256" key="2">
    <source>
        <dbReference type="ARBA" id="ARBA00009347"/>
    </source>
</evidence>
<evidence type="ECO:0000259" key="6">
    <source>
        <dbReference type="Pfam" id="PF00441"/>
    </source>
</evidence>
<proteinExistence type="inferred from homology"/>
<dbReference type="EMBL" id="VFEQ01000014">
    <property type="protein sequence ID" value="TWR56194.1"/>
    <property type="molecule type" value="Genomic_DNA"/>
</dbReference>
<feature type="domain" description="Acyl-CoA dehydrogenase/oxidase N-terminal" evidence="7">
    <location>
        <begin position="19"/>
        <end position="89"/>
    </location>
</feature>
<gene>
    <name evidence="8" type="ORF">FIV41_20645</name>
</gene>
<dbReference type="GO" id="GO:0003995">
    <property type="term" value="F:acyl-CoA dehydrogenase activity"/>
    <property type="evidence" value="ECO:0007669"/>
    <property type="project" value="TreeGrafter"/>
</dbReference>
<keyword evidence="5" id="KW-0560">Oxidoreductase</keyword>
<dbReference type="OrthoDB" id="9769473at2"/>
<dbReference type="PANTHER" id="PTHR43884">
    <property type="entry name" value="ACYL-COA DEHYDROGENASE"/>
    <property type="match status" value="1"/>
</dbReference>
<evidence type="ECO:0000313" key="9">
    <source>
        <dbReference type="Proteomes" id="UP000316123"/>
    </source>
</evidence>
<dbReference type="InterPro" id="IPR036250">
    <property type="entry name" value="AcylCo_DH-like_C"/>
</dbReference>
<evidence type="ECO:0000256" key="1">
    <source>
        <dbReference type="ARBA" id="ARBA00001974"/>
    </source>
</evidence>
<dbReference type="Pfam" id="PF02771">
    <property type="entry name" value="Acyl-CoA_dh_N"/>
    <property type="match status" value="1"/>
</dbReference>
<dbReference type="InterPro" id="IPR013786">
    <property type="entry name" value="AcylCoA_DH/ox_N"/>
</dbReference>
<dbReference type="GO" id="GO:0050660">
    <property type="term" value="F:flavin adenine dinucleotide binding"/>
    <property type="evidence" value="ECO:0007669"/>
    <property type="project" value="InterPro"/>
</dbReference>
<dbReference type="Gene3D" id="1.20.140.10">
    <property type="entry name" value="Butyryl-CoA Dehydrogenase, subunit A, domain 3"/>
    <property type="match status" value="1"/>
</dbReference>
<dbReference type="InterPro" id="IPR009100">
    <property type="entry name" value="AcylCoA_DH/oxidase_NM_dom_sf"/>
</dbReference>
<dbReference type="RefSeq" id="WP_074845545.1">
    <property type="nucleotide sequence ID" value="NZ_FNSU01000002.1"/>
</dbReference>
<evidence type="ECO:0000313" key="8">
    <source>
        <dbReference type="EMBL" id="TWR56194.1"/>
    </source>
</evidence>
<dbReference type="InterPro" id="IPR037069">
    <property type="entry name" value="AcylCoA_DH/ox_N_sf"/>
</dbReference>
<sequence length="370" mass="40481">MKVVEAVMPTPLDSETKGIIESTLLRFVEECYDPAERHKRLAQSIDYRHYWSTLAELGVLGMPFSAELGGMGGSTLDTADAVAVLAKGLILEPFVDSAVIAGSILASRPDSQEQIDELISGESISILLGGRQGDVDSLVVHSDQSGLHLSGFVRVQPYADQADYWLVVAREAKSGRRVILRIESAQLARCAKSYRLIDGRVASDISFSDEVLPVESLWLEGGQAESALEWATQLAVCCLCAEAVGVMANLLLITGDYLRTRVQFGVPLSSFQALQHRYVDMQMVYLESQAISRKLALCQENDAAETSAWLRFAATSVIERSADKVGHEAIQMHGGMGVTDELVVSHYNNRLVVLVRMLHAWVDQDVALWG</sequence>
<evidence type="ECO:0008006" key="10">
    <source>
        <dbReference type="Google" id="ProtNLM"/>
    </source>
</evidence>
<dbReference type="AlphaFoldDB" id="A0A9X9BQC2"/>
<accession>A0A9X9BQC2</accession>
<evidence type="ECO:0000256" key="5">
    <source>
        <dbReference type="ARBA" id="ARBA00023002"/>
    </source>
</evidence>
<keyword evidence="3" id="KW-0285">Flavoprotein</keyword>
<dbReference type="SUPFAM" id="SSF56645">
    <property type="entry name" value="Acyl-CoA dehydrogenase NM domain-like"/>
    <property type="match status" value="1"/>
</dbReference>
<dbReference type="Proteomes" id="UP000316123">
    <property type="component" value="Unassembled WGS sequence"/>
</dbReference>
<comment type="cofactor">
    <cofactor evidence="1">
        <name>FAD</name>
        <dbReference type="ChEBI" id="CHEBI:57692"/>
    </cofactor>
</comment>
<comment type="caution">
    <text evidence="8">The sequence shown here is derived from an EMBL/GenBank/DDBJ whole genome shotgun (WGS) entry which is preliminary data.</text>
</comment>
<organism evidence="8 9">
    <name type="scientific">Pseudomonas marginalis</name>
    <name type="common">Pseudomonas panacis</name>
    <dbReference type="NCBI Taxonomy" id="298"/>
    <lineage>
        <taxon>Bacteria</taxon>
        <taxon>Pseudomonadati</taxon>
        <taxon>Pseudomonadota</taxon>
        <taxon>Gammaproteobacteria</taxon>
        <taxon>Pseudomonadales</taxon>
        <taxon>Pseudomonadaceae</taxon>
        <taxon>Pseudomonas</taxon>
    </lineage>
</organism>
<feature type="domain" description="Acyl-CoA dehydrogenase/oxidase C-terminal" evidence="6">
    <location>
        <begin position="238"/>
        <end position="348"/>
    </location>
</feature>
<keyword evidence="4" id="KW-0274">FAD</keyword>
<protein>
    <recommendedName>
        <fullName evidence="10">Acyl-CoA dehydrogenase</fullName>
    </recommendedName>
</protein>
<reference evidence="8 9" key="1">
    <citation type="submission" date="2019-06" db="EMBL/GenBank/DDBJ databases">
        <title>Pseudomonas bimorpha sp. nov. isolated from bovine raw milk and skim milk concentrate.</title>
        <authorList>
            <person name="Hofmann K."/>
            <person name="Huptas C."/>
            <person name="Doll E."/>
            <person name="Scherer S."/>
            <person name="Wenning M."/>
        </authorList>
    </citation>
    <scope>NUCLEOTIDE SEQUENCE [LARGE SCALE GENOMIC DNA]</scope>
    <source>
        <strain evidence="8 9">DSM 13124</strain>
    </source>
</reference>
<dbReference type="SUPFAM" id="SSF47203">
    <property type="entry name" value="Acyl-CoA dehydrogenase C-terminal domain-like"/>
    <property type="match status" value="1"/>
</dbReference>
<dbReference type="InterPro" id="IPR009075">
    <property type="entry name" value="AcylCo_DH/oxidase_C"/>
</dbReference>
<name>A0A9X9BQC2_PSEMA</name>
<dbReference type="Pfam" id="PF00441">
    <property type="entry name" value="Acyl-CoA_dh_1"/>
    <property type="match status" value="1"/>
</dbReference>
<evidence type="ECO:0000259" key="7">
    <source>
        <dbReference type="Pfam" id="PF02771"/>
    </source>
</evidence>
<evidence type="ECO:0000256" key="3">
    <source>
        <dbReference type="ARBA" id="ARBA00022630"/>
    </source>
</evidence>
<comment type="similarity">
    <text evidence="2">Belongs to the acyl-CoA dehydrogenase family.</text>
</comment>
<evidence type="ECO:0000256" key="4">
    <source>
        <dbReference type="ARBA" id="ARBA00022827"/>
    </source>
</evidence>
<dbReference type="PANTHER" id="PTHR43884:SF20">
    <property type="entry name" value="ACYL-COA DEHYDROGENASE FADE28"/>
    <property type="match status" value="1"/>
</dbReference>
<dbReference type="Gene3D" id="1.10.540.10">
    <property type="entry name" value="Acyl-CoA dehydrogenase/oxidase, N-terminal domain"/>
    <property type="match status" value="1"/>
</dbReference>